<dbReference type="SUPFAM" id="SSF53098">
    <property type="entry name" value="Ribonuclease H-like"/>
    <property type="match status" value="1"/>
</dbReference>
<comment type="caution">
    <text evidence="2">The sequence shown here is derived from an EMBL/GenBank/DDBJ whole genome shotgun (WGS) entry which is preliminary data.</text>
</comment>
<gene>
    <name evidence="2" type="ORF">DHL47_13585</name>
</gene>
<dbReference type="InterPro" id="IPR038721">
    <property type="entry name" value="IS701-like_DDE_dom"/>
</dbReference>
<dbReference type="InterPro" id="IPR012337">
    <property type="entry name" value="RNaseH-like_sf"/>
</dbReference>
<protein>
    <submittedName>
        <fullName evidence="2">Transposase</fullName>
    </submittedName>
</protein>
<evidence type="ECO:0000259" key="1">
    <source>
        <dbReference type="Pfam" id="PF13546"/>
    </source>
</evidence>
<reference evidence="2 3" key="1">
    <citation type="submission" date="2018-05" db="EMBL/GenBank/DDBJ databases">
        <title>Draft genome sequence of Streptococcus panodentis CCUG 70867T.</title>
        <authorList>
            <person name="Salva-Serra F."/>
            <person name="Mendez V."/>
            <person name="Jaen-Luchoro D."/>
            <person name="Gonzales-Siles L."/>
            <person name="Karlsson R."/>
            <person name="Engstrom-Jakobsson H."/>
            <person name="Busquets A."/>
            <person name="Gomila M."/>
            <person name="Pineiro-Iglesias B."/>
            <person name="Bennasar-Figueras A."/>
            <person name="Seeger M."/>
            <person name="Moore E."/>
        </authorList>
    </citation>
    <scope>NUCLEOTIDE SEQUENCE [LARGE SCALE GENOMIC DNA]</scope>
    <source>
        <strain evidence="2 3">CCUG 70867</strain>
    </source>
</reference>
<proteinExistence type="predicted"/>
<dbReference type="Proteomes" id="UP001519349">
    <property type="component" value="Unassembled WGS sequence"/>
</dbReference>
<dbReference type="EMBL" id="QFAY01000058">
    <property type="protein sequence ID" value="MBP2622315.1"/>
    <property type="molecule type" value="Genomic_DNA"/>
</dbReference>
<organism evidence="2 3">
    <name type="scientific">Streptococcus panodentis</name>
    <dbReference type="NCBI Taxonomy" id="1581472"/>
    <lineage>
        <taxon>Bacteria</taxon>
        <taxon>Bacillati</taxon>
        <taxon>Bacillota</taxon>
        <taxon>Bacilli</taxon>
        <taxon>Lactobacillales</taxon>
        <taxon>Streptococcaceae</taxon>
        <taxon>Streptococcus</taxon>
    </lineage>
</organism>
<accession>A0ABS5B0G3</accession>
<keyword evidence="3" id="KW-1185">Reference proteome</keyword>
<feature type="non-terminal residue" evidence="2">
    <location>
        <position position="164"/>
    </location>
</feature>
<name>A0ABS5B0G3_9STRE</name>
<evidence type="ECO:0000313" key="2">
    <source>
        <dbReference type="EMBL" id="MBP2622315.1"/>
    </source>
</evidence>
<dbReference type="Pfam" id="PF13546">
    <property type="entry name" value="DDE_5"/>
    <property type="match status" value="1"/>
</dbReference>
<feature type="domain" description="Transposase IS701-like DDE" evidence="1">
    <location>
        <begin position="5"/>
        <end position="163"/>
    </location>
</feature>
<evidence type="ECO:0000313" key="3">
    <source>
        <dbReference type="Proteomes" id="UP001519349"/>
    </source>
</evidence>
<sequence>MEEKPFSQKTFHNRLSNPKVNWRELLLKVSKNLISSLSPLTSDSRKTVFIIDDSIYPRARSKKVELLSKQFDHAKKIYVNGFRFLNLGWSDGNTFLPVSFGLLGGKESQLENVDRRTLSGKRKAEAVTPATEVTINLLKEAINKGVKADYVLFDSWFSSPKMFT</sequence>